<evidence type="ECO:0000313" key="3">
    <source>
        <dbReference type="EMBL" id="KAE9383356.1"/>
    </source>
</evidence>
<feature type="region of interest" description="Disordered" evidence="1">
    <location>
        <begin position="856"/>
        <end position="882"/>
    </location>
</feature>
<protein>
    <recommendedName>
        <fullName evidence="2">CxC2-like cysteine cluster KDZ transposase-associated domain-containing protein</fullName>
    </recommendedName>
</protein>
<feature type="region of interest" description="Disordered" evidence="1">
    <location>
        <begin position="1"/>
        <end position="60"/>
    </location>
</feature>
<keyword evidence="4" id="KW-1185">Reference proteome</keyword>
<feature type="compositionally biased region" description="Basic and acidic residues" evidence="1">
    <location>
        <begin position="44"/>
        <end position="60"/>
    </location>
</feature>
<dbReference type="AlphaFoldDB" id="A0A6A4GCU6"/>
<feature type="domain" description="CxC2-like cysteine cluster KDZ transposase-associated" evidence="2">
    <location>
        <begin position="155"/>
        <end position="249"/>
    </location>
</feature>
<dbReference type="PANTHER" id="PTHR33104:SF2">
    <property type="entry name" value="CXC3 LIKE CYSTEINE CLUSTER DOMAIN-CONTAINING PROTEIN"/>
    <property type="match status" value="1"/>
</dbReference>
<feature type="region of interest" description="Disordered" evidence="1">
    <location>
        <begin position="1091"/>
        <end position="1130"/>
    </location>
</feature>
<dbReference type="InterPro" id="IPR040521">
    <property type="entry name" value="KDZ"/>
</dbReference>
<proteinExistence type="predicted"/>
<dbReference type="PANTHER" id="PTHR33104">
    <property type="entry name" value="SI:DKEY-29D5.2"/>
    <property type="match status" value="1"/>
</dbReference>
<feature type="compositionally biased region" description="Polar residues" evidence="1">
    <location>
        <begin position="915"/>
        <end position="932"/>
    </location>
</feature>
<evidence type="ECO:0000259" key="2">
    <source>
        <dbReference type="Pfam" id="PF18803"/>
    </source>
</evidence>
<dbReference type="Pfam" id="PF18758">
    <property type="entry name" value="KDZ"/>
    <property type="match status" value="1"/>
</dbReference>
<dbReference type="InterPro" id="IPR041457">
    <property type="entry name" value="CxC2_KDZ-assoc"/>
</dbReference>
<dbReference type="EMBL" id="ML770531">
    <property type="protein sequence ID" value="KAE9383356.1"/>
    <property type="molecule type" value="Genomic_DNA"/>
</dbReference>
<feature type="compositionally biased region" description="Basic and acidic residues" evidence="1">
    <location>
        <begin position="945"/>
        <end position="959"/>
    </location>
</feature>
<dbReference type="Proteomes" id="UP000799118">
    <property type="component" value="Unassembled WGS sequence"/>
</dbReference>
<accession>A0A6A4GCU6</accession>
<organism evidence="3 4">
    <name type="scientific">Gymnopus androsaceus JB14</name>
    <dbReference type="NCBI Taxonomy" id="1447944"/>
    <lineage>
        <taxon>Eukaryota</taxon>
        <taxon>Fungi</taxon>
        <taxon>Dikarya</taxon>
        <taxon>Basidiomycota</taxon>
        <taxon>Agaricomycotina</taxon>
        <taxon>Agaricomycetes</taxon>
        <taxon>Agaricomycetidae</taxon>
        <taxon>Agaricales</taxon>
        <taxon>Marasmiineae</taxon>
        <taxon>Omphalotaceae</taxon>
        <taxon>Gymnopus</taxon>
    </lineage>
</organism>
<evidence type="ECO:0000256" key="1">
    <source>
        <dbReference type="SAM" id="MobiDB-lite"/>
    </source>
</evidence>
<gene>
    <name evidence="3" type="ORF">BT96DRAFT_1009308</name>
</gene>
<name>A0A6A4GCU6_9AGAR</name>
<sequence length="1130" mass="129720">MLKNKKRARADSGEIIEHSTPLPRPQPTPSVDYVLFEPTPLPKNDLKDTEPQNANKVDEKTRRAQLTEQYGRETKTIIHLMLSQHADARIGGACSCKKGICMVRCRDCFQRPPLCSECYIREHKYNPFHWAERWDEDGKFFGTCDISALNPDWSLNLGHSAEPCPHATKAMYLNVIETNGPHGTRVRYCQCQGNPDKWRQLCEARLFPGTVSEPSTAYTFRLLREYEVHSVASKKNARDYTKALAQLANRQFPEQVPTFYDQFLFIARLWSYLKTSIWLGQGHGIDSLLPRRPEGNLRVYCPACPEEDFNLEEGWEQAPPELSHVHGSRKTLDGNHQLSHFEKNHNKSDISWYSGNAYFPNHTAEREYLEKVPQTQKARSQAKKVGTSKEGLQASKEKLEKQVCGYLNVLAGQDRKKFRGMDVSGVVALLCDHVFAWALVDMQYGERFSNGDLALGEGLKQRTFDKGKVPSQTLSYDCQCKYCRHLIERMLEAFPSLSHLLKDFRFTIPAVHVRNHLAVCMWLFAAAFKACTGHFHGETAEQIWAEFNLLGAATRQMTMGHRQDTIIQSLTGWNLRKFVHIAAQLEKDCKDALKNYYESRDNLISLYGIHQEHLKEWLEMDRSPCVEGKSKLKVYSVYNHNTTGVLTYQQVMDRLIKSEQKISCANWWVAESDVAQWMREALLVEDAEADLQRKEKGWNSFGRVLDEKMRADMDLMAERLEERRERLCTNQRRLFPMIMDDVVEVEDSLEKSTVYLPSVLPSMLRAQFGLEGITRLEVECRTRLAVRCVVNLQEAIRNLDALGQYKDINDRGQEQNTQSSRVMHSYRRLRDALIDDYGRHRAALISLDALPEGSSDLPPLTLKDTYRKSTSSTRVVGSSRHRDGALWTAGGYSALMDGRSQAESSQRDTGEDSPFNVTQATSGIGVMTQMSRRQPAKRTKPTGPRKGEKSPEKTSEPSKEGWIWQRNETFKTDSSFTEERVKFFRDEADMERWQEQVEIKHAEFARIIRAFQKYRQVWTVLARTTSSLSLGHQAYANKVAARYMVLERDACHRFNECGIATLREVKEGWTLADQITAWRAQENKKFPPVDYVRPPFVDPTSSILDHKELNPDSSDESETEEGNRRQGVEL</sequence>
<reference evidence="3" key="1">
    <citation type="journal article" date="2019" name="Environ. Microbiol.">
        <title>Fungal ecological strategies reflected in gene transcription - a case study of two litter decomposers.</title>
        <authorList>
            <person name="Barbi F."/>
            <person name="Kohler A."/>
            <person name="Barry K."/>
            <person name="Baskaran P."/>
            <person name="Daum C."/>
            <person name="Fauchery L."/>
            <person name="Ihrmark K."/>
            <person name="Kuo A."/>
            <person name="LaButti K."/>
            <person name="Lipzen A."/>
            <person name="Morin E."/>
            <person name="Grigoriev I.V."/>
            <person name="Henrissat B."/>
            <person name="Lindahl B."/>
            <person name="Martin F."/>
        </authorList>
    </citation>
    <scope>NUCLEOTIDE SEQUENCE</scope>
    <source>
        <strain evidence="3">JB14</strain>
    </source>
</reference>
<feature type="region of interest" description="Disordered" evidence="1">
    <location>
        <begin position="898"/>
        <end position="962"/>
    </location>
</feature>
<dbReference type="Pfam" id="PF18803">
    <property type="entry name" value="CxC2"/>
    <property type="match status" value="1"/>
</dbReference>
<evidence type="ECO:0000313" key="4">
    <source>
        <dbReference type="Proteomes" id="UP000799118"/>
    </source>
</evidence>
<dbReference type="OrthoDB" id="3056576at2759"/>
<feature type="compositionally biased region" description="Basic and acidic residues" evidence="1">
    <location>
        <begin position="1121"/>
        <end position="1130"/>
    </location>
</feature>
<feature type="compositionally biased region" description="Low complexity" evidence="1">
    <location>
        <begin position="869"/>
        <end position="878"/>
    </location>
</feature>